<comment type="caution">
    <text evidence="9">The sequence shown here is derived from an EMBL/GenBank/DDBJ whole genome shotgun (WGS) entry which is preliminary data.</text>
</comment>
<dbReference type="EMBL" id="CALNXK010000184">
    <property type="protein sequence ID" value="CAH3173698.1"/>
    <property type="molecule type" value="Genomic_DNA"/>
</dbReference>
<keyword evidence="3" id="KW-0964">Secreted</keyword>
<evidence type="ECO:0000256" key="8">
    <source>
        <dbReference type="SAM" id="MobiDB-lite"/>
    </source>
</evidence>
<sequence length="344" mass="38655">MPSKPEDTVSLTMGNFRPEPRIKLTRNRVLFGSIKKYLTSLIHYIGTAPFNHDNTESVFGFAIVWQNGTSTTVWTAQCLVCVDGHEKIFTSWLERFTVGSRKEISKSTRIGKDTFTRFEQQNSANWYESSSVSPPTVRTNIKIWDTDVKSKPCSISGTWYNQLGSETILNQKNDGIIEGEYRTGVERKPGSAGKSFSKVLGIGQVGGPSSTLPLMVVWKGGESVTGWLAQCFIDGENKTEIVETAWLLRAKVDTCLDTWKSTMFGQDTFTRTEQRAGPRKKDNKHVPLDRKTQGEKQQITCGGGDHARERFYCFTTLNLYDMAECLGDRKTFLQDVPFLNGLVL</sequence>
<evidence type="ECO:0000256" key="1">
    <source>
        <dbReference type="ARBA" id="ARBA00004613"/>
    </source>
</evidence>
<keyword evidence="10" id="KW-1185">Reference proteome</keyword>
<dbReference type="SUPFAM" id="SSF50876">
    <property type="entry name" value="Avidin/streptavidin"/>
    <property type="match status" value="2"/>
</dbReference>
<gene>
    <name evidence="9" type="ORF">PLOB_00014312</name>
</gene>
<name>A0ABN8R7A3_9CNID</name>
<evidence type="ECO:0000256" key="5">
    <source>
        <dbReference type="ARBA" id="ARBA00023157"/>
    </source>
</evidence>
<feature type="compositionally biased region" description="Basic and acidic residues" evidence="8">
    <location>
        <begin position="272"/>
        <end position="294"/>
    </location>
</feature>
<keyword evidence="4" id="KW-0732">Signal</keyword>
<dbReference type="InterPro" id="IPR005468">
    <property type="entry name" value="Avidin/str"/>
</dbReference>
<evidence type="ECO:0000256" key="6">
    <source>
        <dbReference type="ARBA" id="ARBA00023180"/>
    </source>
</evidence>
<protein>
    <submittedName>
        <fullName evidence="9">Uncharacterized protein</fullName>
    </submittedName>
</protein>
<keyword evidence="6" id="KW-0325">Glycoprotein</keyword>
<dbReference type="Proteomes" id="UP001159405">
    <property type="component" value="Unassembled WGS sequence"/>
</dbReference>
<dbReference type="PRINTS" id="PR00709">
    <property type="entry name" value="AVIDIN"/>
</dbReference>
<evidence type="ECO:0000256" key="2">
    <source>
        <dbReference type="ARBA" id="ARBA00006297"/>
    </source>
</evidence>
<dbReference type="PANTHER" id="PTHR34399:SF3">
    <property type="entry name" value="AVID PROTEIN-RELATED"/>
    <property type="match status" value="1"/>
</dbReference>
<evidence type="ECO:0000256" key="4">
    <source>
        <dbReference type="ARBA" id="ARBA00022729"/>
    </source>
</evidence>
<evidence type="ECO:0000313" key="9">
    <source>
        <dbReference type="EMBL" id="CAH3173698.1"/>
    </source>
</evidence>
<evidence type="ECO:0000313" key="10">
    <source>
        <dbReference type="Proteomes" id="UP001159405"/>
    </source>
</evidence>
<organism evidence="9 10">
    <name type="scientific">Porites lobata</name>
    <dbReference type="NCBI Taxonomy" id="104759"/>
    <lineage>
        <taxon>Eukaryota</taxon>
        <taxon>Metazoa</taxon>
        <taxon>Cnidaria</taxon>
        <taxon>Anthozoa</taxon>
        <taxon>Hexacorallia</taxon>
        <taxon>Scleractinia</taxon>
        <taxon>Fungiina</taxon>
        <taxon>Poritidae</taxon>
        <taxon>Porites</taxon>
    </lineage>
</organism>
<comment type="subcellular location">
    <subcellularLocation>
        <location evidence="1">Secreted</location>
    </subcellularLocation>
</comment>
<proteinExistence type="inferred from homology"/>
<keyword evidence="5" id="KW-1015">Disulfide bond</keyword>
<dbReference type="PROSITE" id="PS51326">
    <property type="entry name" value="AVIDIN_2"/>
    <property type="match status" value="2"/>
</dbReference>
<keyword evidence="7" id="KW-0092">Biotin</keyword>
<reference evidence="9 10" key="1">
    <citation type="submission" date="2022-05" db="EMBL/GenBank/DDBJ databases">
        <authorList>
            <consortium name="Genoscope - CEA"/>
            <person name="William W."/>
        </authorList>
    </citation>
    <scope>NUCLEOTIDE SEQUENCE [LARGE SCALE GENOMIC DNA]</scope>
</reference>
<dbReference type="Gene3D" id="2.40.128.30">
    <property type="entry name" value="Avidin-like"/>
    <property type="match status" value="2"/>
</dbReference>
<accession>A0ABN8R7A3</accession>
<dbReference type="Pfam" id="PF01382">
    <property type="entry name" value="Avidin"/>
    <property type="match status" value="2"/>
</dbReference>
<comment type="similarity">
    <text evidence="2">Belongs to the avidin/streptavidin family.</text>
</comment>
<dbReference type="InterPro" id="IPR036896">
    <property type="entry name" value="Avidin-like_sf"/>
</dbReference>
<dbReference type="InterPro" id="IPR005469">
    <property type="entry name" value="Avidin"/>
</dbReference>
<dbReference type="PANTHER" id="PTHR34399">
    <property type="entry name" value="AVIDIN-RELATED"/>
    <property type="match status" value="1"/>
</dbReference>
<feature type="region of interest" description="Disordered" evidence="8">
    <location>
        <begin position="272"/>
        <end position="301"/>
    </location>
</feature>
<evidence type="ECO:0000256" key="3">
    <source>
        <dbReference type="ARBA" id="ARBA00022525"/>
    </source>
</evidence>
<dbReference type="InterPro" id="IPR051764">
    <property type="entry name" value="Avidin/Streptavidin-rel"/>
</dbReference>
<evidence type="ECO:0000256" key="7">
    <source>
        <dbReference type="ARBA" id="ARBA00023267"/>
    </source>
</evidence>